<gene>
    <name evidence="7" type="ORF">S01H1_01800</name>
</gene>
<keyword evidence="2" id="KW-0489">Methyltransferase</keyword>
<dbReference type="GO" id="GO:0008650">
    <property type="term" value="F:rRNA (uridine-2'-O-)-methyltransferase activity"/>
    <property type="evidence" value="ECO:0007669"/>
    <property type="project" value="TreeGrafter"/>
</dbReference>
<proteinExistence type="predicted"/>
<dbReference type="Pfam" id="PF01728">
    <property type="entry name" value="FtsJ"/>
    <property type="match status" value="1"/>
</dbReference>
<protein>
    <recommendedName>
        <fullName evidence="6">Ribosomal RNA methyltransferase FtsJ domain-containing protein</fullName>
    </recommendedName>
</protein>
<keyword evidence="3" id="KW-0808">Transferase</keyword>
<keyword evidence="4" id="KW-0949">S-adenosyl-L-methionine</keyword>
<feature type="region of interest" description="Disordered" evidence="5">
    <location>
        <begin position="1"/>
        <end position="21"/>
    </location>
</feature>
<dbReference type="PANTHER" id="PTHR10920">
    <property type="entry name" value="RIBOSOMAL RNA METHYLTRANSFERASE"/>
    <property type="match status" value="1"/>
</dbReference>
<dbReference type="InterPro" id="IPR002877">
    <property type="entry name" value="RNA_MeTrfase_FtsJ_dom"/>
</dbReference>
<keyword evidence="1" id="KW-0698">rRNA processing</keyword>
<dbReference type="CDD" id="cd02440">
    <property type="entry name" value="AdoMet_MTases"/>
    <property type="match status" value="1"/>
</dbReference>
<comment type="caution">
    <text evidence="7">The sequence shown here is derived from an EMBL/GenBank/DDBJ whole genome shotgun (WGS) entry which is preliminary data.</text>
</comment>
<dbReference type="SUPFAM" id="SSF53335">
    <property type="entry name" value="S-adenosyl-L-methionine-dependent methyltransferases"/>
    <property type="match status" value="1"/>
</dbReference>
<dbReference type="InterPro" id="IPR029063">
    <property type="entry name" value="SAM-dependent_MTases_sf"/>
</dbReference>
<organism evidence="7">
    <name type="scientific">marine sediment metagenome</name>
    <dbReference type="NCBI Taxonomy" id="412755"/>
    <lineage>
        <taxon>unclassified sequences</taxon>
        <taxon>metagenomes</taxon>
        <taxon>ecological metagenomes</taxon>
    </lineage>
</organism>
<evidence type="ECO:0000256" key="1">
    <source>
        <dbReference type="ARBA" id="ARBA00022552"/>
    </source>
</evidence>
<dbReference type="EMBL" id="BARS01000815">
    <property type="protein sequence ID" value="GAF82952.1"/>
    <property type="molecule type" value="Genomic_DNA"/>
</dbReference>
<evidence type="ECO:0000256" key="2">
    <source>
        <dbReference type="ARBA" id="ARBA00022603"/>
    </source>
</evidence>
<dbReference type="Gene3D" id="3.40.50.150">
    <property type="entry name" value="Vaccinia Virus protein VP39"/>
    <property type="match status" value="1"/>
</dbReference>
<feature type="non-terminal residue" evidence="7">
    <location>
        <position position="120"/>
    </location>
</feature>
<feature type="compositionally biased region" description="Basic and acidic residues" evidence="5">
    <location>
        <begin position="10"/>
        <end position="21"/>
    </location>
</feature>
<dbReference type="PANTHER" id="PTHR10920:SF18">
    <property type="entry name" value="RRNA METHYLTRANSFERASE 2, MITOCHONDRIAL"/>
    <property type="match status" value="1"/>
</dbReference>
<evidence type="ECO:0000259" key="6">
    <source>
        <dbReference type="Pfam" id="PF01728"/>
    </source>
</evidence>
<evidence type="ECO:0000256" key="3">
    <source>
        <dbReference type="ARBA" id="ARBA00022679"/>
    </source>
</evidence>
<dbReference type="AlphaFoldDB" id="X0T486"/>
<evidence type="ECO:0000256" key="5">
    <source>
        <dbReference type="SAM" id="MobiDB-lite"/>
    </source>
</evidence>
<evidence type="ECO:0000313" key="7">
    <source>
        <dbReference type="EMBL" id="GAF82952.1"/>
    </source>
</evidence>
<sequence length="120" mass="13494">MKRGTTRRNPWQDHYSRQAKKDRYPARSVYKLEEIQQKHRLIRKGDKILDLGCSPGSWLLYAAKLTGDKGRVIGIDLKPVKIQVAPNIEVITGDVFEIKAESLGNDFNVVLSDMAPATTG</sequence>
<reference evidence="7" key="1">
    <citation type="journal article" date="2014" name="Front. Microbiol.">
        <title>High frequency of phylogenetically diverse reductive dehalogenase-homologous genes in deep subseafloor sedimentary metagenomes.</title>
        <authorList>
            <person name="Kawai M."/>
            <person name="Futagami T."/>
            <person name="Toyoda A."/>
            <person name="Takaki Y."/>
            <person name="Nishi S."/>
            <person name="Hori S."/>
            <person name="Arai W."/>
            <person name="Tsubouchi T."/>
            <person name="Morono Y."/>
            <person name="Uchiyama I."/>
            <person name="Ito T."/>
            <person name="Fujiyama A."/>
            <person name="Inagaki F."/>
            <person name="Takami H."/>
        </authorList>
    </citation>
    <scope>NUCLEOTIDE SEQUENCE</scope>
    <source>
        <strain evidence="7">Expedition CK06-06</strain>
    </source>
</reference>
<accession>X0T486</accession>
<evidence type="ECO:0000256" key="4">
    <source>
        <dbReference type="ARBA" id="ARBA00022691"/>
    </source>
</evidence>
<name>X0T486_9ZZZZ</name>
<feature type="domain" description="Ribosomal RNA methyltransferase FtsJ" evidence="6">
    <location>
        <begin position="24"/>
        <end position="120"/>
    </location>
</feature>
<dbReference type="InterPro" id="IPR050082">
    <property type="entry name" value="RNA_methyltr_RlmE"/>
</dbReference>